<organism evidence="1 2">
    <name type="scientific">Pedobacter antarcticus 4BY</name>
    <dbReference type="NCBI Taxonomy" id="1358423"/>
    <lineage>
        <taxon>Bacteria</taxon>
        <taxon>Pseudomonadati</taxon>
        <taxon>Bacteroidota</taxon>
        <taxon>Sphingobacteriia</taxon>
        <taxon>Sphingobacteriales</taxon>
        <taxon>Sphingobacteriaceae</taxon>
        <taxon>Pedobacter</taxon>
    </lineage>
</organism>
<accession>A0A081PBG0</accession>
<sequence>MISTANPVLPHWEQLKNYCKAMAVLDAILSPEWQYRYYSYNSDWSEDEEFFEMRNGEGAQLLMLFLKDGAVINGFSVEEDAADKDLLLPLLPEQFHEFIYGEPVQSAGTSFCLWQSNGEESWQTPQPAAALKISTELLSPFDGAPLTYKQWADSYFESNGLPAGIPLEAVKQIFAHQRLDKDMVLAISPNFTDWEQLKEDLEEISYNYHL</sequence>
<dbReference type="EMBL" id="JNFF01000120">
    <property type="protein sequence ID" value="KEQ28033.1"/>
    <property type="molecule type" value="Genomic_DNA"/>
</dbReference>
<dbReference type="eggNOG" id="ENOG5030TDJ">
    <property type="taxonomic scope" value="Bacteria"/>
</dbReference>
<dbReference type="AlphaFoldDB" id="A0A081PBG0"/>
<evidence type="ECO:0000313" key="2">
    <source>
        <dbReference type="Proteomes" id="UP000028007"/>
    </source>
</evidence>
<protein>
    <submittedName>
        <fullName evidence="1">Uncharacterized protein</fullName>
    </submittedName>
</protein>
<reference evidence="1 2" key="1">
    <citation type="journal article" date="1992" name="Int. J. Syst. Bacteriol.">
        <title>Sphingobacterium antarcticus sp. nov. a Psychrotrophic Bacterium from the Soils of Schirmacher Oasis, Antarctica.</title>
        <authorList>
            <person name="Shivaji S."/>
            <person name="Ray M.K."/>
            <person name="Rao N.S."/>
            <person name="Saiserr L."/>
            <person name="Jagannadham M.V."/>
            <person name="Kumar G.S."/>
            <person name="Reddy G."/>
            <person name="Bhargava P.M."/>
        </authorList>
    </citation>
    <scope>NUCLEOTIDE SEQUENCE [LARGE SCALE GENOMIC DNA]</scope>
    <source>
        <strain evidence="1 2">4BY</strain>
    </source>
</reference>
<keyword evidence="2" id="KW-1185">Reference proteome</keyword>
<dbReference type="Proteomes" id="UP000028007">
    <property type="component" value="Unassembled WGS sequence"/>
</dbReference>
<proteinExistence type="predicted"/>
<dbReference type="RefSeq" id="WP_037445244.1">
    <property type="nucleotide sequence ID" value="NZ_JNFF01000120.1"/>
</dbReference>
<comment type="caution">
    <text evidence="1">The sequence shown here is derived from an EMBL/GenBank/DDBJ whole genome shotgun (WGS) entry which is preliminary data.</text>
</comment>
<gene>
    <name evidence="1" type="ORF">N180_19310</name>
</gene>
<evidence type="ECO:0000313" key="1">
    <source>
        <dbReference type="EMBL" id="KEQ28033.1"/>
    </source>
</evidence>
<name>A0A081PBG0_9SPHI</name>
<dbReference type="OrthoDB" id="361945at2"/>